<name>A0A6J4L614_9BACT</name>
<feature type="non-terminal residue" evidence="2">
    <location>
        <position position="214"/>
    </location>
</feature>
<feature type="compositionally biased region" description="Basic and acidic residues" evidence="1">
    <location>
        <begin position="53"/>
        <end position="66"/>
    </location>
</feature>
<evidence type="ECO:0000313" key="2">
    <source>
        <dbReference type="EMBL" id="CAA9323582.1"/>
    </source>
</evidence>
<gene>
    <name evidence="2" type="ORF">AVDCRST_MAG11-2117</name>
</gene>
<feature type="compositionally biased region" description="Basic residues" evidence="1">
    <location>
        <begin position="20"/>
        <end position="32"/>
    </location>
</feature>
<feature type="compositionally biased region" description="Basic residues" evidence="1">
    <location>
        <begin position="1"/>
        <end position="12"/>
    </location>
</feature>
<sequence length="214" mass="23414">ALGPRARARHQLRPRDAPRHRSGSRGGRHRDRGARALAGPRRWRGRALGGGAHAHDRRGGRGDRAVQGHLHPARGALAGARRRRDARRARRAQPARRARPPRPARRRPPGGRWRGARARRVRRGDVAGAPADRRAPLGRALPPRVRRRHHRRDGGDDGADRGAVGVRGRARRAAAAHDPRRVGRAVGGVRPLPGAPRRLRGRALLGDAPVDARV</sequence>
<proteinExistence type="predicted"/>
<dbReference type="AlphaFoldDB" id="A0A6J4L614"/>
<feature type="compositionally biased region" description="Low complexity" evidence="1">
    <location>
        <begin position="187"/>
        <end position="197"/>
    </location>
</feature>
<feature type="non-terminal residue" evidence="2">
    <location>
        <position position="1"/>
    </location>
</feature>
<accession>A0A6J4L614</accession>
<feature type="compositionally biased region" description="Basic residues" evidence="1">
    <location>
        <begin position="80"/>
        <end position="122"/>
    </location>
</feature>
<dbReference type="EMBL" id="CADCTU010000499">
    <property type="protein sequence ID" value="CAA9323582.1"/>
    <property type="molecule type" value="Genomic_DNA"/>
</dbReference>
<feature type="region of interest" description="Disordered" evidence="1">
    <location>
        <begin position="1"/>
        <end position="197"/>
    </location>
</feature>
<evidence type="ECO:0000256" key="1">
    <source>
        <dbReference type="SAM" id="MobiDB-lite"/>
    </source>
</evidence>
<protein>
    <submittedName>
        <fullName evidence="2">HoxN/HupN/NixA family nickel/cobalt transporter</fullName>
    </submittedName>
</protein>
<reference evidence="2" key="1">
    <citation type="submission" date="2020-02" db="EMBL/GenBank/DDBJ databases">
        <authorList>
            <person name="Meier V. D."/>
        </authorList>
    </citation>
    <scope>NUCLEOTIDE SEQUENCE</scope>
    <source>
        <strain evidence="2">AVDCRST_MAG11</strain>
    </source>
</reference>
<organism evidence="2">
    <name type="scientific">uncultured Gemmatimonadaceae bacterium</name>
    <dbReference type="NCBI Taxonomy" id="246130"/>
    <lineage>
        <taxon>Bacteria</taxon>
        <taxon>Pseudomonadati</taxon>
        <taxon>Gemmatimonadota</taxon>
        <taxon>Gemmatimonadia</taxon>
        <taxon>Gemmatimonadales</taxon>
        <taxon>Gemmatimonadaceae</taxon>
        <taxon>environmental samples</taxon>
    </lineage>
</organism>